<dbReference type="EMBL" id="JACOOH010000007">
    <property type="protein sequence ID" value="MBC5622735.1"/>
    <property type="molecule type" value="Genomic_DNA"/>
</dbReference>
<comment type="caution">
    <text evidence="8">The sequence shown here is derived from an EMBL/GenBank/DDBJ whole genome shotgun (WGS) entry which is preliminary data.</text>
</comment>
<proteinExistence type="inferred from homology"/>
<dbReference type="InterPro" id="IPR003447">
    <property type="entry name" value="FEMABX"/>
</dbReference>
<keyword evidence="5" id="KW-0012">Acyltransferase</keyword>
<accession>A0ABR7D5H3</accession>
<dbReference type="InterPro" id="IPR038740">
    <property type="entry name" value="BioF2-like_GNAT_dom"/>
</dbReference>
<evidence type="ECO:0000256" key="2">
    <source>
        <dbReference type="ARBA" id="ARBA00022679"/>
    </source>
</evidence>
<dbReference type="Proteomes" id="UP000646484">
    <property type="component" value="Unassembled WGS sequence"/>
</dbReference>
<keyword evidence="6" id="KW-0961">Cell wall biogenesis/degradation</keyword>
<evidence type="ECO:0000256" key="4">
    <source>
        <dbReference type="ARBA" id="ARBA00022984"/>
    </source>
</evidence>
<keyword evidence="4" id="KW-0573">Peptidoglycan synthesis</keyword>
<dbReference type="PANTHER" id="PTHR36174:SF1">
    <property type="entry name" value="LIPID II:GLYCINE GLYCYLTRANSFERASE"/>
    <property type="match status" value="1"/>
</dbReference>
<organism evidence="8 9">
    <name type="scientific">Butyricimonas hominis</name>
    <dbReference type="NCBI Taxonomy" id="2763032"/>
    <lineage>
        <taxon>Bacteria</taxon>
        <taxon>Pseudomonadati</taxon>
        <taxon>Bacteroidota</taxon>
        <taxon>Bacteroidia</taxon>
        <taxon>Bacteroidales</taxon>
        <taxon>Odoribacteraceae</taxon>
        <taxon>Butyricimonas</taxon>
    </lineage>
</organism>
<evidence type="ECO:0000313" key="9">
    <source>
        <dbReference type="Proteomes" id="UP000646484"/>
    </source>
</evidence>
<dbReference type="Gene3D" id="3.40.630.30">
    <property type="match status" value="1"/>
</dbReference>
<keyword evidence="9" id="KW-1185">Reference proteome</keyword>
<evidence type="ECO:0000259" key="7">
    <source>
        <dbReference type="Pfam" id="PF13480"/>
    </source>
</evidence>
<dbReference type="PROSITE" id="PS51191">
    <property type="entry name" value="FEMABX"/>
    <property type="match status" value="1"/>
</dbReference>
<comment type="similarity">
    <text evidence="1">Belongs to the FemABX family.</text>
</comment>
<dbReference type="PANTHER" id="PTHR36174">
    <property type="entry name" value="LIPID II:GLYCINE GLYCYLTRANSFERASE"/>
    <property type="match status" value="1"/>
</dbReference>
<reference evidence="8 9" key="1">
    <citation type="submission" date="2020-08" db="EMBL/GenBank/DDBJ databases">
        <title>Genome public.</title>
        <authorList>
            <person name="Liu C."/>
            <person name="Sun Q."/>
        </authorList>
    </citation>
    <scope>NUCLEOTIDE SEQUENCE [LARGE SCALE GENOMIC DNA]</scope>
    <source>
        <strain evidence="8 9">NSJ-56</strain>
    </source>
</reference>
<sequence length="353" mass="41223">MINIIGLEHSEQWDEIVKSFKEYDVYYLSGYAKAFQIHGDGIPILVYVERSELRGMCVYIKREISLNKRSRVSEKNQIFDLITPYGYGGFLFDGADKSKIDAMLVELQDYFFKEGIVSEFVRWHPLLNNVDSLRGKIDIIDLGHTIHMDLTSKETIWQNITSKNRNTIRRAQKCGIVIHHKQERYFLSIFKEIYNSTMRKDNAEEYYYFEDAFYDSIHSDLKNNYELFYAEIDGKIIAMAIILFANRKMHYHLSGSLVEYRNLNPTNLLLYEVACWGAEQGFETFHLGGGLGASKDNLYNFKAAFHRYAANQFSISKMIYNQGVYDYLVNERIKESDSFDTGSHFFPLYRSGS</sequence>
<evidence type="ECO:0000313" key="8">
    <source>
        <dbReference type="EMBL" id="MBC5622735.1"/>
    </source>
</evidence>
<name>A0ABR7D5H3_9BACT</name>
<dbReference type="InterPro" id="IPR050644">
    <property type="entry name" value="PG_Glycine_Bridge_Synth"/>
</dbReference>
<evidence type="ECO:0000256" key="3">
    <source>
        <dbReference type="ARBA" id="ARBA00022960"/>
    </source>
</evidence>
<protein>
    <submittedName>
        <fullName evidence="8">GNAT family N-acetyltransferase</fullName>
    </submittedName>
</protein>
<dbReference type="SUPFAM" id="SSF55729">
    <property type="entry name" value="Acyl-CoA N-acyltransferases (Nat)"/>
    <property type="match status" value="1"/>
</dbReference>
<keyword evidence="2" id="KW-0808">Transferase</keyword>
<dbReference type="RefSeq" id="WP_186977543.1">
    <property type="nucleotide sequence ID" value="NZ_JACOOH010000007.1"/>
</dbReference>
<evidence type="ECO:0000256" key="6">
    <source>
        <dbReference type="ARBA" id="ARBA00023316"/>
    </source>
</evidence>
<evidence type="ECO:0000256" key="1">
    <source>
        <dbReference type="ARBA" id="ARBA00009943"/>
    </source>
</evidence>
<gene>
    <name evidence="8" type="ORF">H8S64_16705</name>
</gene>
<evidence type="ECO:0000256" key="5">
    <source>
        <dbReference type="ARBA" id="ARBA00023315"/>
    </source>
</evidence>
<keyword evidence="3" id="KW-0133">Cell shape</keyword>
<dbReference type="InterPro" id="IPR016181">
    <property type="entry name" value="Acyl_CoA_acyltransferase"/>
</dbReference>
<feature type="domain" description="BioF2-like acetyltransferase" evidence="7">
    <location>
        <begin position="165"/>
        <end position="290"/>
    </location>
</feature>
<dbReference type="Pfam" id="PF13480">
    <property type="entry name" value="Acetyltransf_6"/>
    <property type="match status" value="1"/>
</dbReference>